<sequence length="842" mass="96104">MKTLREALLKDNITSLGIWLTFISAIVFLLCGTLENRNEGGDFSVFFLNYAITIVYSLVVLITAFKRYKWGLSKSKIDYTIFMLILWLISAFALNRVMNVFDDSVTWLSILLVLSCTSLALTPFLEYLLPAFEHFICFFVSISIMLFGYFALSLIPLYIISAPAALGLGISLHSYVPLLLTIFTIILALKSVKRHKGLIFSLAGGLLFCLVAIAYFNYSWYSINSKITKFANRNTLAEGKLPNWVVISQNIPAGKVSERILKSDLVYKTFNTDGNWLWGNFMNRRFDEKQQHDPLVVLATLFQGKISLDETERIKILESMYDSRHQAQERLWSGDELETRNIITNVRIFPEYRMAYTEKILNIRNKDSRKWGGNQEAIYTFHLPEGSVVSSLSLWIAGKEEKAYLTTKSKADSAYKQIVGVEHEQRDPSVIHWQEGNKVSVRVFPCTPTEDRKFKLGITSPLRKTGSQLVYENIYFDGPTANDATETLQLNFSMIPGHLNLPDGCEEMSKGVYQANRDYEPDWQLRFIAPKLSPETFSFDGKSYQIYEAVITESTFRPAAIYLDLNKQWTKDEFDALWEAIKTKTVYVFNDKLVQLREDNKDIEFEQLSKLNFSLFPIYKITRPAQSLLISKGTPASPNLSDLKGSEFANRLSSYLETPKEVALYNIGDELSPYIKTLKELRVFKYQTGDLKNLLNALSASKYQSFREDSATVVIDASGVSIRQSRNEKAGKAPDHLLRLFAYNRIMKKVAERYFRDDFIQPEIIAEAEKANIVSPVSSLIVLETQKDYERFGIEESKNSLKNASMKSSGAVPEPHEWVLILLTSLIVLYFIKRPSLKKLTA</sequence>
<feature type="transmembrane region" description="Helical" evidence="1">
    <location>
        <begin position="43"/>
        <end position="65"/>
    </location>
</feature>
<dbReference type="Proteomes" id="UP000290848">
    <property type="component" value="Unassembled WGS sequence"/>
</dbReference>
<dbReference type="InterPro" id="IPR031005">
    <property type="entry name" value="Sorted_by_XrtN"/>
</dbReference>
<organism evidence="3 4">
    <name type="scientific">Arcticibacter tournemirensis</name>
    <dbReference type="NCBI Taxonomy" id="699437"/>
    <lineage>
        <taxon>Bacteria</taxon>
        <taxon>Pseudomonadati</taxon>
        <taxon>Bacteroidota</taxon>
        <taxon>Sphingobacteriia</taxon>
        <taxon>Sphingobacteriales</taxon>
        <taxon>Sphingobacteriaceae</taxon>
        <taxon>Arcticibacter</taxon>
    </lineage>
</organism>
<gene>
    <name evidence="3" type="ORF">EKH83_18980</name>
</gene>
<dbReference type="NCBIfam" id="TIGR04477">
    <property type="entry name" value="sorted_by_XrtN"/>
    <property type="match status" value="1"/>
</dbReference>
<keyword evidence="1" id="KW-1133">Transmembrane helix</keyword>
<evidence type="ECO:0000256" key="1">
    <source>
        <dbReference type="SAM" id="Phobius"/>
    </source>
</evidence>
<dbReference type="AlphaFoldDB" id="A0A4Q0M3E2"/>
<accession>A0A4Q0M3E2</accession>
<dbReference type="PROSITE" id="PS51468">
    <property type="entry name" value="VIT"/>
    <property type="match status" value="1"/>
</dbReference>
<evidence type="ECO:0000313" key="4">
    <source>
        <dbReference type="Proteomes" id="UP000290848"/>
    </source>
</evidence>
<feature type="transmembrane region" description="Helical" evidence="1">
    <location>
        <begin position="136"/>
        <end position="159"/>
    </location>
</feature>
<comment type="caution">
    <text evidence="3">The sequence shown here is derived from an EMBL/GenBank/DDBJ whole genome shotgun (WGS) entry which is preliminary data.</text>
</comment>
<name>A0A4Q0M3E2_9SPHI</name>
<reference evidence="3 4" key="1">
    <citation type="submission" date="2018-12" db="EMBL/GenBank/DDBJ databases">
        <title>The Draft Genome Sequence of the Soil Bacterium Pedobacter tournemirensis R1.</title>
        <authorList>
            <person name="He J."/>
        </authorList>
    </citation>
    <scope>NUCLEOTIDE SEQUENCE [LARGE SCALE GENOMIC DNA]</scope>
    <source>
        <strain evidence="3 4">R1</strain>
    </source>
</reference>
<feature type="transmembrane region" description="Helical" evidence="1">
    <location>
        <begin position="106"/>
        <end position="129"/>
    </location>
</feature>
<dbReference type="EMBL" id="RXOC01000017">
    <property type="protein sequence ID" value="RXF67440.1"/>
    <property type="molecule type" value="Genomic_DNA"/>
</dbReference>
<keyword evidence="1" id="KW-0812">Transmembrane</keyword>
<protein>
    <submittedName>
        <fullName evidence="3">XrtN system VIT domain-containing protein</fullName>
    </submittedName>
</protein>
<feature type="domain" description="VIT" evidence="2">
    <location>
        <begin position="325"/>
        <end position="460"/>
    </location>
</feature>
<dbReference type="InterPro" id="IPR013694">
    <property type="entry name" value="VIT"/>
</dbReference>
<feature type="transmembrane region" description="Helical" evidence="1">
    <location>
        <begin position="165"/>
        <end position="189"/>
    </location>
</feature>
<feature type="transmembrane region" description="Helical" evidence="1">
    <location>
        <begin position="198"/>
        <end position="218"/>
    </location>
</feature>
<keyword evidence="1" id="KW-0472">Membrane</keyword>
<feature type="transmembrane region" description="Helical" evidence="1">
    <location>
        <begin position="12"/>
        <end position="31"/>
    </location>
</feature>
<dbReference type="Pfam" id="PF08487">
    <property type="entry name" value="VIT"/>
    <property type="match status" value="1"/>
</dbReference>
<feature type="transmembrane region" description="Helical" evidence="1">
    <location>
        <begin position="77"/>
        <end position="94"/>
    </location>
</feature>
<evidence type="ECO:0000259" key="2">
    <source>
        <dbReference type="PROSITE" id="PS51468"/>
    </source>
</evidence>
<evidence type="ECO:0000313" key="3">
    <source>
        <dbReference type="EMBL" id="RXF67440.1"/>
    </source>
</evidence>
<dbReference type="RefSeq" id="WP_128771043.1">
    <property type="nucleotide sequence ID" value="NZ_RXOC01000017.1"/>
</dbReference>
<proteinExistence type="predicted"/>